<dbReference type="Proteomes" id="UP001212803">
    <property type="component" value="Chromosome"/>
</dbReference>
<dbReference type="EMBL" id="CP115149">
    <property type="protein sequence ID" value="WBL36159.1"/>
    <property type="molecule type" value="Genomic_DNA"/>
</dbReference>
<proteinExistence type="predicted"/>
<evidence type="ECO:0000313" key="1">
    <source>
        <dbReference type="EMBL" id="WBL36159.1"/>
    </source>
</evidence>
<reference evidence="1 2" key="1">
    <citation type="journal article" date="2023" name="ISME J.">
        <title>Thermophilic Dehalococcoidia with unusual traits shed light on an unexpected past.</title>
        <authorList>
            <person name="Palmer M."/>
            <person name="Covington J.K."/>
            <person name="Zhou E.M."/>
            <person name="Thomas S.C."/>
            <person name="Habib N."/>
            <person name="Seymour C.O."/>
            <person name="Lai D."/>
            <person name="Johnston J."/>
            <person name="Hashimi A."/>
            <person name="Jiao J.Y."/>
            <person name="Muok A.R."/>
            <person name="Liu L."/>
            <person name="Xian W.D."/>
            <person name="Zhi X.Y."/>
            <person name="Li M.M."/>
            <person name="Silva L.P."/>
            <person name="Bowen B.P."/>
            <person name="Louie K."/>
            <person name="Briegel A."/>
            <person name="Pett-Ridge J."/>
            <person name="Weber P.K."/>
            <person name="Tocheva E.I."/>
            <person name="Woyke T."/>
            <person name="Northen T.R."/>
            <person name="Mayali X."/>
            <person name="Li W.J."/>
            <person name="Hedlund B.P."/>
        </authorList>
    </citation>
    <scope>NUCLEOTIDE SEQUENCE [LARGE SCALE GENOMIC DNA]</scope>
    <source>
        <strain evidence="1 2">YIM 72310</strain>
    </source>
</reference>
<organism evidence="1 2">
    <name type="scientific">Tepidiforma flava</name>
    <dbReference type="NCBI Taxonomy" id="3004094"/>
    <lineage>
        <taxon>Bacteria</taxon>
        <taxon>Bacillati</taxon>
        <taxon>Chloroflexota</taxon>
        <taxon>Tepidiformia</taxon>
        <taxon>Tepidiformales</taxon>
        <taxon>Tepidiformaceae</taxon>
        <taxon>Tepidiforma</taxon>
    </lineage>
</organism>
<keyword evidence="2" id="KW-1185">Reference proteome</keyword>
<evidence type="ECO:0008006" key="3">
    <source>
        <dbReference type="Google" id="ProtNLM"/>
    </source>
</evidence>
<accession>A0ABY7M6L4</accession>
<sequence length="94" mass="10341">MSIVAATSAALIGLLNSGTQTTMPRPMRMFFVTIAHAVRNTSGAEQWEYSSRKWCSTAHTWSKPSSSASFTCSRQFWYTSYSVVGPHGRGTEIS</sequence>
<protein>
    <recommendedName>
        <fullName evidence="3">Secreted protein</fullName>
    </recommendedName>
</protein>
<name>A0ABY7M6L4_9CHLR</name>
<evidence type="ECO:0000313" key="2">
    <source>
        <dbReference type="Proteomes" id="UP001212803"/>
    </source>
</evidence>
<gene>
    <name evidence="1" type="ORF">O0235_00620</name>
</gene>